<name>K9WPB8_9CYAN</name>
<keyword evidence="5" id="KW-0614">Plasmid</keyword>
<dbReference type="EMBL" id="CP003634">
    <property type="protein sequence ID" value="AFZ22240.1"/>
    <property type="molecule type" value="Genomic_DNA"/>
</dbReference>
<dbReference type="Proteomes" id="UP000010471">
    <property type="component" value="Plasmid pMIC7113.04"/>
</dbReference>
<dbReference type="InterPro" id="IPR002068">
    <property type="entry name" value="A-crystallin/Hsp20_dom"/>
</dbReference>
<evidence type="ECO:0000256" key="2">
    <source>
        <dbReference type="PROSITE-ProRule" id="PRU00285"/>
    </source>
</evidence>
<evidence type="ECO:0000313" key="5">
    <source>
        <dbReference type="EMBL" id="AFZ22240.1"/>
    </source>
</evidence>
<keyword evidence="6" id="KW-1185">Reference proteome</keyword>
<proteinExistence type="inferred from homology"/>
<gene>
    <name evidence="5" type="ORF">Mic7113_6676</name>
</gene>
<comment type="similarity">
    <text evidence="2 3">Belongs to the small heat shock protein (HSP20) family.</text>
</comment>
<dbReference type="PANTHER" id="PTHR46733">
    <property type="entry name" value="26.5 KDA HEAT SHOCK PROTEIN, MITOCHONDRIAL"/>
    <property type="match status" value="1"/>
</dbReference>
<dbReference type="Gene3D" id="2.60.40.790">
    <property type="match status" value="1"/>
</dbReference>
<evidence type="ECO:0000313" key="6">
    <source>
        <dbReference type="Proteomes" id="UP000010471"/>
    </source>
</evidence>
<evidence type="ECO:0000256" key="1">
    <source>
        <dbReference type="ARBA" id="ARBA00023016"/>
    </source>
</evidence>
<dbReference type="OrthoDB" id="9811615at2"/>
<geneLocation type="plasmid" evidence="5 6">
    <name>pMIC7113.04</name>
</geneLocation>
<dbReference type="PANTHER" id="PTHR46733:SF4">
    <property type="entry name" value="HEAT SHOCK PROTEIN 21, CHLOROPLASTIC"/>
    <property type="match status" value="1"/>
</dbReference>
<organism evidence="5 6">
    <name type="scientific">Allocoleopsis franciscana PCC 7113</name>
    <dbReference type="NCBI Taxonomy" id="1173027"/>
    <lineage>
        <taxon>Bacteria</taxon>
        <taxon>Bacillati</taxon>
        <taxon>Cyanobacteriota</taxon>
        <taxon>Cyanophyceae</taxon>
        <taxon>Coleofasciculales</taxon>
        <taxon>Coleofasciculaceae</taxon>
        <taxon>Allocoleopsis</taxon>
        <taxon>Allocoleopsis franciscana</taxon>
    </lineage>
</organism>
<dbReference type="InterPro" id="IPR008978">
    <property type="entry name" value="HSP20-like_chaperone"/>
</dbReference>
<evidence type="ECO:0000259" key="4">
    <source>
        <dbReference type="PROSITE" id="PS01031"/>
    </source>
</evidence>
<keyword evidence="1 5" id="KW-0346">Stress response</keyword>
<protein>
    <submittedName>
        <fullName evidence="5">Molecular chaperone (Small heat shock protein)</fullName>
    </submittedName>
</protein>
<dbReference type="RefSeq" id="WP_015211555.1">
    <property type="nucleotide sequence ID" value="NC_019761.1"/>
</dbReference>
<dbReference type="GO" id="GO:0009408">
    <property type="term" value="P:response to heat"/>
    <property type="evidence" value="ECO:0007669"/>
    <property type="project" value="InterPro"/>
</dbReference>
<feature type="domain" description="SHSP" evidence="4">
    <location>
        <begin position="34"/>
        <end position="146"/>
    </location>
</feature>
<accession>K9WPB8</accession>
<evidence type="ECO:0000256" key="3">
    <source>
        <dbReference type="RuleBase" id="RU003616"/>
    </source>
</evidence>
<dbReference type="HOGENOM" id="CLU_046737_12_2_3"/>
<sequence length="150" mass="17059">MALVRWNPWREMATLQQQMNRLFDETLVPATGWERSLVRVPAAEMEETKDAIHLKLEVPGIEAKDLDVQVTENAVSISGERKEETKTEENGVTKSEFHYGKFQRVIPLPARIQNTQVQAEYKDGILSLTLPKSEEEKNKVVKVNLEEAAA</sequence>
<dbReference type="PATRIC" id="fig|1173027.3.peg.7389"/>
<dbReference type="KEGG" id="mic:Mic7113_6676"/>
<dbReference type="InterPro" id="IPR044587">
    <property type="entry name" value="HSP21-like"/>
</dbReference>
<dbReference type="CDD" id="cd06464">
    <property type="entry name" value="ACD_sHsps-like"/>
    <property type="match status" value="1"/>
</dbReference>
<dbReference type="PROSITE" id="PS01031">
    <property type="entry name" value="SHSP"/>
    <property type="match status" value="1"/>
</dbReference>
<dbReference type="SUPFAM" id="SSF49764">
    <property type="entry name" value="HSP20-like chaperones"/>
    <property type="match status" value="1"/>
</dbReference>
<dbReference type="Pfam" id="PF00011">
    <property type="entry name" value="HSP20"/>
    <property type="match status" value="1"/>
</dbReference>
<reference evidence="5 6" key="1">
    <citation type="submission" date="2012-06" db="EMBL/GenBank/DDBJ databases">
        <title>Finished plasmid 4 of genome of Microcoleus sp. PCC 7113.</title>
        <authorList>
            <consortium name="US DOE Joint Genome Institute"/>
            <person name="Gugger M."/>
            <person name="Coursin T."/>
            <person name="Rippka R."/>
            <person name="Tandeau De Marsac N."/>
            <person name="Huntemann M."/>
            <person name="Wei C.-L."/>
            <person name="Han J."/>
            <person name="Detter J.C."/>
            <person name="Han C."/>
            <person name="Tapia R."/>
            <person name="Chen A."/>
            <person name="Kyrpides N."/>
            <person name="Mavromatis K."/>
            <person name="Markowitz V."/>
            <person name="Szeto E."/>
            <person name="Ivanova N."/>
            <person name="Pagani I."/>
            <person name="Pati A."/>
            <person name="Goodwin L."/>
            <person name="Nordberg H.P."/>
            <person name="Cantor M.N."/>
            <person name="Hua S.X."/>
            <person name="Woyke T."/>
            <person name="Kerfeld C.A."/>
        </authorList>
    </citation>
    <scope>NUCLEOTIDE SEQUENCE [LARGE SCALE GENOMIC DNA]</scope>
    <source>
        <strain evidence="5 6">PCC 7113</strain>
        <plasmid evidence="5 6">pMIC7113.04</plasmid>
    </source>
</reference>
<dbReference type="AlphaFoldDB" id="K9WPB8"/>